<evidence type="ECO:0000256" key="1">
    <source>
        <dbReference type="SAM" id="MobiDB-lite"/>
    </source>
</evidence>
<keyword evidence="2" id="KW-0812">Transmembrane</keyword>
<feature type="signal peptide" evidence="3">
    <location>
        <begin position="1"/>
        <end position="19"/>
    </location>
</feature>
<evidence type="ECO:0000313" key="4">
    <source>
        <dbReference type="Proteomes" id="UP000887540"/>
    </source>
</evidence>
<keyword evidence="4" id="KW-1185">Reference proteome</keyword>
<protein>
    <submittedName>
        <fullName evidence="5">Uncharacterized protein</fullName>
    </submittedName>
</protein>
<proteinExistence type="predicted"/>
<evidence type="ECO:0000256" key="2">
    <source>
        <dbReference type="SAM" id="Phobius"/>
    </source>
</evidence>
<sequence length="279" mass="30550">MKIQLVFFTWIIIMSFAVSESKNGNTSSYYAISSLSSIGLTSEPAIPTMTPTSSAETTQIHEIPTSKPPWEPQTTAEKNLTITPVVTTSLTGHISTSPITEIETTVTMPTSMTTIETVTSPQTAESSSTKSPSTTVKTSSTTTETTISEIPTITSVVESSGPASLLILVLPIIPFCTVVLLLSYGIWYKCRKRRRMLLNDEGESKRTTKPGIPGYDPENFSPENFKYREKATKLTAHVDEPLEPPLNEPQIEEALKADEEVPQVNFSTEELQVYAVPII</sequence>
<accession>A0A914DVS2</accession>
<feature type="transmembrane region" description="Helical" evidence="2">
    <location>
        <begin position="165"/>
        <end position="187"/>
    </location>
</feature>
<dbReference type="AlphaFoldDB" id="A0A914DVS2"/>
<feature type="region of interest" description="Disordered" evidence="1">
    <location>
        <begin position="202"/>
        <end position="221"/>
    </location>
</feature>
<keyword evidence="3" id="KW-0732">Signal</keyword>
<evidence type="ECO:0000313" key="5">
    <source>
        <dbReference type="WBParaSite" id="ACRNAN_scaffold3927.g10821.t1"/>
    </source>
</evidence>
<dbReference type="Proteomes" id="UP000887540">
    <property type="component" value="Unplaced"/>
</dbReference>
<evidence type="ECO:0000256" key="3">
    <source>
        <dbReference type="SAM" id="SignalP"/>
    </source>
</evidence>
<organism evidence="4 5">
    <name type="scientific">Acrobeloides nanus</name>
    <dbReference type="NCBI Taxonomy" id="290746"/>
    <lineage>
        <taxon>Eukaryota</taxon>
        <taxon>Metazoa</taxon>
        <taxon>Ecdysozoa</taxon>
        <taxon>Nematoda</taxon>
        <taxon>Chromadorea</taxon>
        <taxon>Rhabditida</taxon>
        <taxon>Tylenchina</taxon>
        <taxon>Cephalobomorpha</taxon>
        <taxon>Cephaloboidea</taxon>
        <taxon>Cephalobidae</taxon>
        <taxon>Acrobeloides</taxon>
    </lineage>
</organism>
<feature type="region of interest" description="Disordered" evidence="1">
    <location>
        <begin position="118"/>
        <end position="145"/>
    </location>
</feature>
<keyword evidence="2" id="KW-0472">Membrane</keyword>
<dbReference type="WBParaSite" id="ACRNAN_scaffold3927.g10821.t1">
    <property type="protein sequence ID" value="ACRNAN_scaffold3927.g10821.t1"/>
    <property type="gene ID" value="ACRNAN_scaffold3927.g10821"/>
</dbReference>
<name>A0A914DVS2_9BILA</name>
<feature type="chain" id="PRO_5036862439" evidence="3">
    <location>
        <begin position="20"/>
        <end position="279"/>
    </location>
</feature>
<keyword evidence="2" id="KW-1133">Transmembrane helix</keyword>
<reference evidence="5" key="1">
    <citation type="submission" date="2022-11" db="UniProtKB">
        <authorList>
            <consortium name="WormBaseParasite"/>
        </authorList>
    </citation>
    <scope>IDENTIFICATION</scope>
</reference>